<dbReference type="Pfam" id="PF09812">
    <property type="entry name" value="MRP-L28"/>
    <property type="match status" value="1"/>
</dbReference>
<dbReference type="GO" id="GO:0005762">
    <property type="term" value="C:mitochondrial large ribosomal subunit"/>
    <property type="evidence" value="ECO:0007669"/>
    <property type="project" value="InterPro"/>
</dbReference>
<dbReference type="InterPro" id="IPR019192">
    <property type="entry name" value="Ribosomal_mL40"/>
</dbReference>
<evidence type="ECO:0000256" key="2">
    <source>
        <dbReference type="ARBA" id="ARBA00009360"/>
    </source>
</evidence>
<evidence type="ECO:0000256" key="7">
    <source>
        <dbReference type="ARBA" id="ARBA00035192"/>
    </source>
</evidence>
<dbReference type="PANTHER" id="PTHR13359">
    <property type="entry name" value="39S RIBOSOMAL PROTEIN L40, MITOCHONDRIAL"/>
    <property type="match status" value="1"/>
</dbReference>
<accession>R4G5S5</accession>
<keyword evidence="5" id="KW-0496">Mitochondrion</keyword>
<sequence length="191" mass="22400">STQSSLVHIFFRRSLSTFYSPLCFQFTDVLCAEPLKKKKRLDPAIIKQREERRRKRLEKQIRRLERNVQQLKPISECEIPLEIINSADLYSRNLVESGIDDSRMLSVKEWARIKTKQCNNDAAMIYRILDSQQNALDNLMRISEKLYKSAIKVDNGALPWNCKGPVETPPIQEYESPDGEYIDISRKWDHL</sequence>
<protein>
    <recommendedName>
        <fullName evidence="7">Large ribosomal subunit protein mL40</fullName>
    </recommendedName>
</protein>
<dbReference type="Gene3D" id="6.10.250.3440">
    <property type="match status" value="1"/>
</dbReference>
<feature type="coiled-coil region" evidence="8">
    <location>
        <begin position="47"/>
        <end position="74"/>
    </location>
</feature>
<evidence type="ECO:0000256" key="5">
    <source>
        <dbReference type="ARBA" id="ARBA00023128"/>
    </source>
</evidence>
<name>R4G5S5_RHOPR</name>
<keyword evidence="4 9" id="KW-0689">Ribosomal protein</keyword>
<evidence type="ECO:0000313" key="9">
    <source>
        <dbReference type="EMBL" id="JAA77235.1"/>
    </source>
</evidence>
<evidence type="ECO:0000256" key="4">
    <source>
        <dbReference type="ARBA" id="ARBA00022980"/>
    </source>
</evidence>
<keyword evidence="8" id="KW-0175">Coiled coil</keyword>
<comment type="subcellular location">
    <subcellularLocation>
        <location evidence="1">Mitochondrion</location>
    </subcellularLocation>
</comment>
<evidence type="ECO:0000256" key="6">
    <source>
        <dbReference type="ARBA" id="ARBA00023274"/>
    </source>
</evidence>
<keyword evidence="3" id="KW-0809">Transit peptide</keyword>
<dbReference type="AlphaFoldDB" id="R4G5S5"/>
<dbReference type="EMBL" id="GAHY01000275">
    <property type="protein sequence ID" value="JAA77235.1"/>
    <property type="molecule type" value="mRNA"/>
</dbReference>
<organism evidence="9">
    <name type="scientific">Rhodnius prolixus</name>
    <name type="common">Triatomid bug</name>
    <dbReference type="NCBI Taxonomy" id="13249"/>
    <lineage>
        <taxon>Eukaryota</taxon>
        <taxon>Metazoa</taxon>
        <taxon>Ecdysozoa</taxon>
        <taxon>Arthropoda</taxon>
        <taxon>Hexapoda</taxon>
        <taxon>Insecta</taxon>
        <taxon>Pterygota</taxon>
        <taxon>Neoptera</taxon>
        <taxon>Paraneoptera</taxon>
        <taxon>Hemiptera</taxon>
        <taxon>Heteroptera</taxon>
        <taxon>Panheteroptera</taxon>
        <taxon>Cimicomorpha</taxon>
        <taxon>Reduviidae</taxon>
        <taxon>Triatominae</taxon>
        <taxon>Rhodnius</taxon>
    </lineage>
</organism>
<dbReference type="InterPro" id="IPR039145">
    <property type="entry name" value="Ribosomal_mL40_metazoa/plant"/>
</dbReference>
<dbReference type="PANTHER" id="PTHR13359:SF2">
    <property type="entry name" value="LARGE RIBOSOMAL SUBUNIT PROTEIN ML40"/>
    <property type="match status" value="1"/>
</dbReference>
<comment type="similarity">
    <text evidence="2">Belongs to the mitochondrion-specific ribosomal protein mL40 family.</text>
</comment>
<evidence type="ECO:0000256" key="8">
    <source>
        <dbReference type="SAM" id="Coils"/>
    </source>
</evidence>
<keyword evidence="6" id="KW-0687">Ribonucleoprotein</keyword>
<reference evidence="9" key="1">
    <citation type="submission" date="2013-04" db="EMBL/GenBank/DDBJ databases">
        <title>An insight into the transcriptome of the digestive tract of the blood sucking bug, Rhodnius prolixus.</title>
        <authorList>
            <person name="Ribeiro J.M.C."/>
            <person name="Genta F.A."/>
            <person name="Sorgine M.H.F."/>
            <person name="Paiva-Silva G.O."/>
            <person name="Majerowicz D."/>
            <person name="Medeiros M."/>
            <person name="Koerich L."/>
            <person name="Terra W.R."/>
            <person name="Ferreira C."/>
            <person name="Pimentel A.C."/>
            <person name="Bisch P.M."/>
            <person name="Diniz M.M.P."/>
            <person name="Nascimento R."/>
            <person name="Salmon D."/>
            <person name="Silber A.M."/>
            <person name="Alves M."/>
            <person name="Oliveira M.F."/>
            <person name="Gondim K.C."/>
            <person name="Silva Neto M.A.C."/>
            <person name="Atella G.C."/>
            <person name="Araujo H."/>
            <person name="Dias F.S."/>
            <person name="Polycarpo C.R."/>
            <person name="Fampa P."/>
            <person name="Melo A.C."/>
            <person name="Tanaka A.S."/>
            <person name="Balczun C."/>
            <person name="Oliveira J.H.M."/>
            <person name="Goncalves R."/>
            <person name="Lazoski C."/>
            <person name="Pereira M.A."/>
            <person name="Rivera-Pomar R."/>
            <person name="Diambra L."/>
            <person name="Schaub G.A."/>
            <person name="Garcia E.S."/>
            <person name="Azambuja P."/>
            <person name="Braz G.R.C."/>
            <person name="Oliveira P.L."/>
        </authorList>
    </citation>
    <scope>NUCLEOTIDE SEQUENCE</scope>
</reference>
<proteinExistence type="evidence at transcript level"/>
<evidence type="ECO:0000256" key="3">
    <source>
        <dbReference type="ARBA" id="ARBA00022946"/>
    </source>
</evidence>
<feature type="non-terminal residue" evidence="9">
    <location>
        <position position="1"/>
    </location>
</feature>
<evidence type="ECO:0000256" key="1">
    <source>
        <dbReference type="ARBA" id="ARBA00004173"/>
    </source>
</evidence>